<dbReference type="PRINTS" id="PR00119">
    <property type="entry name" value="CATATPASE"/>
</dbReference>
<reference evidence="11 12" key="1">
    <citation type="submission" date="2024-02" db="EMBL/GenBank/DDBJ databases">
        <title>A Gaetbulibacter species isolated from tidal flats and genomic insights of their niches.</title>
        <authorList>
            <person name="Ye Y."/>
        </authorList>
    </citation>
    <scope>NUCLEOTIDE SEQUENCE [LARGE SCALE GENOMIC DNA]</scope>
    <source>
        <strain evidence="11 12">KEM-8</strain>
    </source>
</reference>
<feature type="transmembrane region" description="Helical" evidence="9">
    <location>
        <begin position="53"/>
        <end position="76"/>
    </location>
</feature>
<dbReference type="SUPFAM" id="SSF56784">
    <property type="entry name" value="HAD-like"/>
    <property type="match status" value="1"/>
</dbReference>
<dbReference type="RefSeq" id="WP_395438287.1">
    <property type="nucleotide sequence ID" value="NZ_JBAWKC010000003.1"/>
</dbReference>
<keyword evidence="6" id="KW-1278">Translocase</keyword>
<dbReference type="InterPro" id="IPR018303">
    <property type="entry name" value="ATPase_P-typ_P_site"/>
</dbReference>
<keyword evidence="8 9" id="KW-0472">Membrane</keyword>
<dbReference type="Proteomes" id="UP001610104">
    <property type="component" value="Unassembled WGS sequence"/>
</dbReference>
<keyword evidence="12" id="KW-1185">Reference proteome</keyword>
<feature type="transmembrane region" description="Helical" evidence="9">
    <location>
        <begin position="792"/>
        <end position="812"/>
    </location>
</feature>
<dbReference type="InterPro" id="IPR004014">
    <property type="entry name" value="ATPase_P-typ_cation-transptr_N"/>
</dbReference>
<dbReference type="InterPro" id="IPR023299">
    <property type="entry name" value="ATPase_P-typ_cyto_dom_N"/>
</dbReference>
<evidence type="ECO:0000256" key="2">
    <source>
        <dbReference type="ARBA" id="ARBA00005675"/>
    </source>
</evidence>
<organism evidence="11 12">
    <name type="scientific">Gaetbulibacter aquiaggeris</name>
    <dbReference type="NCBI Taxonomy" id="1735373"/>
    <lineage>
        <taxon>Bacteria</taxon>
        <taxon>Pseudomonadati</taxon>
        <taxon>Bacteroidota</taxon>
        <taxon>Flavobacteriia</taxon>
        <taxon>Flavobacteriales</taxon>
        <taxon>Flavobacteriaceae</taxon>
        <taxon>Gaetbulibacter</taxon>
    </lineage>
</organism>
<dbReference type="InterPro" id="IPR006068">
    <property type="entry name" value="ATPase_P-typ_cation-transptr_C"/>
</dbReference>
<evidence type="ECO:0000256" key="4">
    <source>
        <dbReference type="ARBA" id="ARBA00022741"/>
    </source>
</evidence>
<evidence type="ECO:0000313" key="11">
    <source>
        <dbReference type="EMBL" id="MFH6769040.1"/>
    </source>
</evidence>
<dbReference type="SFLD" id="SFLDG00002">
    <property type="entry name" value="C1.7:_P-type_atpase_like"/>
    <property type="match status" value="1"/>
</dbReference>
<feature type="transmembrane region" description="Helical" evidence="9">
    <location>
        <begin position="716"/>
        <end position="735"/>
    </location>
</feature>
<dbReference type="Pfam" id="PF00690">
    <property type="entry name" value="Cation_ATPase_N"/>
    <property type="match status" value="1"/>
</dbReference>
<evidence type="ECO:0000256" key="5">
    <source>
        <dbReference type="ARBA" id="ARBA00022840"/>
    </source>
</evidence>
<evidence type="ECO:0000256" key="6">
    <source>
        <dbReference type="ARBA" id="ARBA00022967"/>
    </source>
</evidence>
<dbReference type="InterPro" id="IPR023214">
    <property type="entry name" value="HAD_sf"/>
</dbReference>
<evidence type="ECO:0000256" key="8">
    <source>
        <dbReference type="ARBA" id="ARBA00023136"/>
    </source>
</evidence>
<dbReference type="Gene3D" id="3.40.1110.10">
    <property type="entry name" value="Calcium-transporting ATPase, cytoplasmic domain N"/>
    <property type="match status" value="1"/>
</dbReference>
<dbReference type="EMBL" id="JBAWKC010000003">
    <property type="protein sequence ID" value="MFH6769040.1"/>
    <property type="molecule type" value="Genomic_DNA"/>
</dbReference>
<evidence type="ECO:0000256" key="1">
    <source>
        <dbReference type="ARBA" id="ARBA00004141"/>
    </source>
</evidence>
<dbReference type="PROSITE" id="PS00154">
    <property type="entry name" value="ATPASE_E1_E2"/>
    <property type="match status" value="1"/>
</dbReference>
<sequence length="884" mass="97388">MINNAFAISSKNVAAKLKTAIDKGLCSKEAAKRLLYYKRNEVLKKKKQSKGLILAKQFIDPIIFILIIATILAFLFQDWLEGIAILIVVIITTMIGFFMELQARKSLETLHKINLSHLFSRVIRDGKIIREKTIMLVPGDIILLERGDVVPADARLIVVENLMIKEATLTGESLPIDKQTNALRSSNTPITEQNNMVFKGTTVFSGRGKAIVVATGMNTQLGIIQQLAINAKIAHTPLEKKLNKLSKKLIWLTLILAILIVFSGIVRGNDMLLMFQTGMALAVATIPEGLPIVATIALAHGMLRLSKKNIIIKNLEDVETLGATNIICTDKTGTLTEDEMKVQTLVLGSQLTEEICAHENHISSKVTSKNDFETLVMTSVLCNDVSLKPHERHGDSIDLSLLDFAEKNGFNLEAIRNKNAEIFKIPFNTKSKMMITVNSNQVGYGIYVKGAFENILSGCNRILKNGKPEVFINKKEWFDIVNNLASKGLRTLAFAYKKTVSKPKKKILFNHFIFLGVIGFVDPARKDIKPIIKSYKQAGIKVIMVTGDHPGTAKKIAIDIGLLSTNATEDTVILGNDFKSTGALSENKKHQFLNASVFARVTPEQKINIISFFQENNNIVGMIGDGINDIPALIKADVGIAMGIRGTDAAREAADIILIDDKFTATELAIKQGRIIFQNIRQFVVYLLSSNFAEILSVGVAAILNLPTPLLPLQILFLNLITDIFPALAIGLGKGEKTIMKLSPKNPKEPIMTKQLWHTTIIYGITISLAVLGITIYSHVVLELSTNQINNMGFYTLILAQLLNVFNMPARYLSFFKNEITSNLYIWGAIALCLCLTYLAYITPAVSKSLSLVTLSSSQLLTILIFSMGSLILAQIIKRLGGTI</sequence>
<comment type="caution">
    <text evidence="11">The sequence shown here is derived from an EMBL/GenBank/DDBJ whole genome shotgun (WGS) entry which is preliminary data.</text>
</comment>
<dbReference type="InterPro" id="IPR008250">
    <property type="entry name" value="ATPase_P-typ_transduc_dom_A_sf"/>
</dbReference>
<dbReference type="PRINTS" id="PR00120">
    <property type="entry name" value="HATPASE"/>
</dbReference>
<gene>
    <name evidence="11" type="ORF">V8G56_09870</name>
</gene>
<dbReference type="Gene3D" id="3.40.50.1000">
    <property type="entry name" value="HAD superfamily/HAD-like"/>
    <property type="match status" value="1"/>
</dbReference>
<name>A0ABW7MQX2_9FLAO</name>
<dbReference type="Pfam" id="PF13246">
    <property type="entry name" value="Cation_ATPase"/>
    <property type="match status" value="1"/>
</dbReference>
<dbReference type="PANTHER" id="PTHR43294:SF20">
    <property type="entry name" value="P-TYPE ATPASE"/>
    <property type="match status" value="1"/>
</dbReference>
<feature type="transmembrane region" description="Helical" evidence="9">
    <location>
        <begin position="858"/>
        <end position="877"/>
    </location>
</feature>
<dbReference type="InterPro" id="IPR044492">
    <property type="entry name" value="P_typ_ATPase_HD_dom"/>
</dbReference>
<feature type="domain" description="Cation-transporting P-type ATPase N-terminal" evidence="10">
    <location>
        <begin position="4"/>
        <end position="78"/>
    </location>
</feature>
<keyword evidence="7 9" id="KW-1133">Transmembrane helix</keyword>
<dbReference type="PANTHER" id="PTHR43294">
    <property type="entry name" value="SODIUM/POTASSIUM-TRANSPORTING ATPASE SUBUNIT ALPHA"/>
    <property type="match status" value="1"/>
</dbReference>
<keyword evidence="5" id="KW-0067">ATP-binding</keyword>
<evidence type="ECO:0000256" key="9">
    <source>
        <dbReference type="SAM" id="Phobius"/>
    </source>
</evidence>
<dbReference type="SFLD" id="SFLDS00003">
    <property type="entry name" value="Haloacid_Dehalogenase"/>
    <property type="match status" value="1"/>
</dbReference>
<keyword evidence="4" id="KW-0547">Nucleotide-binding</keyword>
<dbReference type="InterPro" id="IPR050510">
    <property type="entry name" value="Cation_transp_ATPase_P-type"/>
</dbReference>
<feature type="transmembrane region" description="Helical" evidence="9">
    <location>
        <begin position="756"/>
        <end position="780"/>
    </location>
</feature>
<comment type="similarity">
    <text evidence="2">Belongs to the cation transport ATPase (P-type) (TC 3.A.3) family. Type IIA subfamily.</text>
</comment>
<dbReference type="Pfam" id="PF00122">
    <property type="entry name" value="E1-E2_ATPase"/>
    <property type="match status" value="1"/>
</dbReference>
<dbReference type="InterPro" id="IPR023298">
    <property type="entry name" value="ATPase_P-typ_TM_dom_sf"/>
</dbReference>
<evidence type="ECO:0000259" key="10">
    <source>
        <dbReference type="SMART" id="SM00831"/>
    </source>
</evidence>
<dbReference type="SUPFAM" id="SSF81665">
    <property type="entry name" value="Calcium ATPase, transmembrane domain M"/>
    <property type="match status" value="1"/>
</dbReference>
<dbReference type="InterPro" id="IPR059000">
    <property type="entry name" value="ATPase_P-type_domA"/>
</dbReference>
<dbReference type="Gene3D" id="1.20.1110.10">
    <property type="entry name" value="Calcium-transporting ATPase, transmembrane domain"/>
    <property type="match status" value="1"/>
</dbReference>
<dbReference type="SUPFAM" id="SSF81660">
    <property type="entry name" value="Metal cation-transporting ATPase, ATP-binding domain N"/>
    <property type="match status" value="1"/>
</dbReference>
<comment type="subcellular location">
    <subcellularLocation>
        <location evidence="1">Membrane</location>
        <topology evidence="1">Multi-pass membrane protein</topology>
    </subcellularLocation>
</comment>
<feature type="transmembrane region" description="Helical" evidence="9">
    <location>
        <begin position="683"/>
        <end position="704"/>
    </location>
</feature>
<dbReference type="SFLD" id="SFLDF00027">
    <property type="entry name" value="p-type_atpase"/>
    <property type="match status" value="1"/>
</dbReference>
<dbReference type="SMART" id="SM00831">
    <property type="entry name" value="Cation_ATPase_N"/>
    <property type="match status" value="1"/>
</dbReference>
<dbReference type="NCBIfam" id="TIGR01494">
    <property type="entry name" value="ATPase_P-type"/>
    <property type="match status" value="2"/>
</dbReference>
<feature type="transmembrane region" description="Helical" evidence="9">
    <location>
        <begin position="249"/>
        <end position="266"/>
    </location>
</feature>
<dbReference type="InterPro" id="IPR001757">
    <property type="entry name" value="P_typ_ATPase"/>
</dbReference>
<feature type="transmembrane region" description="Helical" evidence="9">
    <location>
        <begin position="278"/>
        <end position="303"/>
    </location>
</feature>
<dbReference type="Pfam" id="PF00689">
    <property type="entry name" value="Cation_ATPase_C"/>
    <property type="match status" value="1"/>
</dbReference>
<feature type="transmembrane region" description="Helical" evidence="9">
    <location>
        <begin position="82"/>
        <end position="101"/>
    </location>
</feature>
<evidence type="ECO:0000256" key="3">
    <source>
        <dbReference type="ARBA" id="ARBA00022692"/>
    </source>
</evidence>
<keyword evidence="3 9" id="KW-0812">Transmembrane</keyword>
<accession>A0ABW7MQX2</accession>
<evidence type="ECO:0000256" key="7">
    <source>
        <dbReference type="ARBA" id="ARBA00022989"/>
    </source>
</evidence>
<dbReference type="InterPro" id="IPR036412">
    <property type="entry name" value="HAD-like_sf"/>
</dbReference>
<evidence type="ECO:0000313" key="12">
    <source>
        <dbReference type="Proteomes" id="UP001610104"/>
    </source>
</evidence>
<dbReference type="SUPFAM" id="SSF81653">
    <property type="entry name" value="Calcium ATPase, transduction domain A"/>
    <property type="match status" value="1"/>
</dbReference>
<feature type="transmembrane region" description="Helical" evidence="9">
    <location>
        <begin position="824"/>
        <end position="846"/>
    </location>
</feature>
<proteinExistence type="inferred from homology"/>
<protein>
    <submittedName>
        <fullName evidence="11">Cation-transporting P-type ATPase</fullName>
    </submittedName>
</protein>
<dbReference type="Gene3D" id="2.70.150.10">
    <property type="entry name" value="Calcium-transporting ATPase, cytoplasmic transduction domain A"/>
    <property type="match status" value="1"/>
</dbReference>